<dbReference type="InterPro" id="IPR001647">
    <property type="entry name" value="HTH_TetR"/>
</dbReference>
<dbReference type="PRINTS" id="PR00455">
    <property type="entry name" value="HTHTETR"/>
</dbReference>
<dbReference type="Gene3D" id="1.10.357.10">
    <property type="entry name" value="Tetracycline Repressor, domain 2"/>
    <property type="match status" value="1"/>
</dbReference>
<dbReference type="InterPro" id="IPR050624">
    <property type="entry name" value="HTH-type_Tx_Regulator"/>
</dbReference>
<dbReference type="EMBL" id="QEVW01000008">
    <property type="protein sequence ID" value="RAW15081.1"/>
    <property type="molecule type" value="Genomic_DNA"/>
</dbReference>
<evidence type="ECO:0000259" key="3">
    <source>
        <dbReference type="PROSITE" id="PS50977"/>
    </source>
</evidence>
<evidence type="ECO:0000313" key="4">
    <source>
        <dbReference type="EMBL" id="RAW15081.1"/>
    </source>
</evidence>
<keyword evidence="1 2" id="KW-0238">DNA-binding</keyword>
<dbReference type="Pfam" id="PF00440">
    <property type="entry name" value="TetR_N"/>
    <property type="match status" value="1"/>
</dbReference>
<dbReference type="PROSITE" id="PS01081">
    <property type="entry name" value="HTH_TETR_1"/>
    <property type="match status" value="1"/>
</dbReference>
<protein>
    <recommendedName>
        <fullName evidence="3">HTH tetR-type domain-containing protein</fullName>
    </recommendedName>
</protein>
<dbReference type="GO" id="GO:0003677">
    <property type="term" value="F:DNA binding"/>
    <property type="evidence" value="ECO:0007669"/>
    <property type="project" value="UniProtKB-UniRule"/>
</dbReference>
<evidence type="ECO:0000313" key="5">
    <source>
        <dbReference type="Proteomes" id="UP000250642"/>
    </source>
</evidence>
<evidence type="ECO:0000256" key="1">
    <source>
        <dbReference type="ARBA" id="ARBA00023125"/>
    </source>
</evidence>
<feature type="DNA-binding region" description="H-T-H motif" evidence="2">
    <location>
        <begin position="23"/>
        <end position="42"/>
    </location>
</feature>
<accession>A0A329QSN3</accession>
<evidence type="ECO:0000256" key="2">
    <source>
        <dbReference type="PROSITE-ProRule" id="PRU00335"/>
    </source>
</evidence>
<reference evidence="4 5" key="1">
    <citation type="submission" date="2018-04" db="EMBL/GenBank/DDBJ databases">
        <title>Paenibacillus taichungensis Genome sequencing and assembly.</title>
        <authorList>
            <person name="Xu J."/>
            <person name="Rensing C."/>
            <person name="Mazhar H.S."/>
        </authorList>
    </citation>
    <scope>NUCLEOTIDE SEQUENCE [LARGE SCALE GENOMIC DNA]</scope>
    <source>
        <strain evidence="4 5">NC1</strain>
    </source>
</reference>
<feature type="domain" description="HTH tetR-type" evidence="3">
    <location>
        <begin position="1"/>
        <end position="60"/>
    </location>
</feature>
<dbReference type="PROSITE" id="PS50977">
    <property type="entry name" value="HTH_TETR_2"/>
    <property type="match status" value="1"/>
</dbReference>
<dbReference type="SUPFAM" id="SSF46689">
    <property type="entry name" value="Homeodomain-like"/>
    <property type="match status" value="1"/>
</dbReference>
<dbReference type="PANTHER" id="PTHR43479:SF11">
    <property type="entry name" value="ACREF_ENVCD OPERON REPRESSOR-RELATED"/>
    <property type="match status" value="1"/>
</dbReference>
<dbReference type="InterPro" id="IPR009057">
    <property type="entry name" value="Homeodomain-like_sf"/>
</dbReference>
<dbReference type="PANTHER" id="PTHR43479">
    <property type="entry name" value="ACREF/ENVCD OPERON REPRESSOR-RELATED"/>
    <property type="match status" value="1"/>
</dbReference>
<sequence length="209" mass="24181">MTLERIKQASLMLFSIHGFDGTSMQTIAQQVGIQKPSIYTYFTSKDALYLELLHDSLTQELDFARQLTKIRSDVAFKEVLFQFLSSFIDRYESEPSVSYMLKTFLYPPQHLQAPIQDLRNHYIDELEQILFTVFSKEPADQEFYISLANSGQYQVAVPLQRTKPYPAAESSFAFFMVHLQGLWVELLRSGAERAYVRLQRTWPLVSASV</sequence>
<dbReference type="Proteomes" id="UP000250642">
    <property type="component" value="Unassembled WGS sequence"/>
</dbReference>
<dbReference type="AlphaFoldDB" id="A0A329QSN3"/>
<dbReference type="Gene3D" id="1.10.10.60">
    <property type="entry name" value="Homeodomain-like"/>
    <property type="match status" value="1"/>
</dbReference>
<gene>
    <name evidence="4" type="ORF">DC345_13610</name>
</gene>
<dbReference type="RefSeq" id="WP_113053555.1">
    <property type="nucleotide sequence ID" value="NZ_CP175536.1"/>
</dbReference>
<name>A0A329QSN3_9BACL</name>
<proteinExistence type="predicted"/>
<organism evidence="4 5">
    <name type="scientific">Paenibacillus taichungensis</name>
    <dbReference type="NCBI Taxonomy" id="484184"/>
    <lineage>
        <taxon>Bacteria</taxon>
        <taxon>Bacillati</taxon>
        <taxon>Bacillota</taxon>
        <taxon>Bacilli</taxon>
        <taxon>Bacillales</taxon>
        <taxon>Paenibacillaceae</taxon>
        <taxon>Paenibacillus</taxon>
    </lineage>
</organism>
<comment type="caution">
    <text evidence="4">The sequence shown here is derived from an EMBL/GenBank/DDBJ whole genome shotgun (WGS) entry which is preliminary data.</text>
</comment>
<dbReference type="InterPro" id="IPR023772">
    <property type="entry name" value="DNA-bd_HTH_TetR-type_CS"/>
</dbReference>